<keyword evidence="1" id="KW-0472">Membrane</keyword>
<dbReference type="EMBL" id="SUNI01000012">
    <property type="protein sequence ID" value="TJZ91124.1"/>
    <property type="molecule type" value="Genomic_DNA"/>
</dbReference>
<dbReference type="OrthoDB" id="784829at2"/>
<accession>A0A4U0RS17</accession>
<keyword evidence="1" id="KW-1133">Transmembrane helix</keyword>
<dbReference type="AlphaFoldDB" id="A0A4U0RS17"/>
<feature type="domain" description="DUF927" evidence="2">
    <location>
        <begin position="59"/>
        <end position="306"/>
    </location>
</feature>
<evidence type="ECO:0000259" key="2">
    <source>
        <dbReference type="Pfam" id="PF06048"/>
    </source>
</evidence>
<protein>
    <submittedName>
        <fullName evidence="3">DUF927 domain-containing protein</fullName>
    </submittedName>
</protein>
<reference evidence="3 4" key="1">
    <citation type="submission" date="2019-04" db="EMBL/GenBank/DDBJ databases">
        <authorList>
            <person name="Li J."/>
        </authorList>
    </citation>
    <scope>NUCLEOTIDE SEQUENCE [LARGE SCALE GENOMIC DNA]</scope>
    <source>
        <strain evidence="3 4">KCTC 42687</strain>
    </source>
</reference>
<comment type="caution">
    <text evidence="3">The sequence shown here is derived from an EMBL/GenBank/DDBJ whole genome shotgun (WGS) entry which is preliminary data.</text>
</comment>
<dbReference type="Proteomes" id="UP000309747">
    <property type="component" value="Unassembled WGS sequence"/>
</dbReference>
<organism evidence="3 4">
    <name type="scientific">Paracoccus gahaiensis</name>
    <dbReference type="NCBI Taxonomy" id="1706839"/>
    <lineage>
        <taxon>Bacteria</taxon>
        <taxon>Pseudomonadati</taxon>
        <taxon>Pseudomonadota</taxon>
        <taxon>Alphaproteobacteria</taxon>
        <taxon>Rhodobacterales</taxon>
        <taxon>Paracoccaceae</taxon>
        <taxon>Paracoccus</taxon>
    </lineage>
</organism>
<keyword evidence="4" id="KW-1185">Reference proteome</keyword>
<sequence length="603" mass="66348">MCLASQQKGTRHMSQPFGPNDFLTTETLPGGYFVADEKIFIGGKKPQFLARTFAYLGLARNAGSSNWEFLLGFNDPDGVGHVVRLPTEHLAGDGKELWKLLLRAGYFPPVSRAARVSFLSLLQELRSDRRVLIVDRSGWVDGTFRQFVLPNGETIGCEEEVLLAENLGGASRGYGSAGILADWQASIAGPSKDNKLLIFVLSAALASVLLWPAHMDGGGFNLKGRTTAGKTTALRTAMSIWASHLAIETWRATDNGLEGIAALGNHVALIVDELGKADPRVVAQAVYMLANGEGKRRADVEGVATAARRWQVLFISSGELGLREMLASDTRKAQAGQFVRLVDVPVDGDTHGVFSNVPDGMKPSRFAKSLRRGAAASYGTAGPAFVAELIRSGRLAEFDDEFERHKEQLMRKLNGHPLTPQQERVFERFALISLAGSLATEFGVTGWGDGEIVQMAVLSFFRKWREEDEQSSGVSDTNAAIVRVREFLLQHERERFVTTNFSVPRYMAGYSDDEAFYILENVWRDEIHKGHDPMRAARSLLDHGFLSPEGPRRLKAKVPTGLNGDRIRAFRILRSILREDDDASVELHGGEIATEQEPDQPPF</sequence>
<gene>
    <name evidence="3" type="ORF">FA743_13050</name>
</gene>
<name>A0A4U0RS17_9RHOB</name>
<dbReference type="Pfam" id="PF06048">
    <property type="entry name" value="DUF927"/>
    <property type="match status" value="1"/>
</dbReference>
<evidence type="ECO:0000313" key="4">
    <source>
        <dbReference type="Proteomes" id="UP000309747"/>
    </source>
</evidence>
<dbReference type="InterPro" id="IPR009270">
    <property type="entry name" value="DUF927"/>
</dbReference>
<proteinExistence type="predicted"/>
<keyword evidence="1" id="KW-0812">Transmembrane</keyword>
<evidence type="ECO:0000256" key="1">
    <source>
        <dbReference type="SAM" id="Phobius"/>
    </source>
</evidence>
<feature type="transmembrane region" description="Helical" evidence="1">
    <location>
        <begin position="196"/>
        <end position="213"/>
    </location>
</feature>
<evidence type="ECO:0000313" key="3">
    <source>
        <dbReference type="EMBL" id="TJZ91124.1"/>
    </source>
</evidence>